<gene>
    <name evidence="3" type="ORF">SAMN04488554_2824</name>
</gene>
<keyword evidence="2" id="KW-0812">Transmembrane</keyword>
<feature type="compositionally biased region" description="Low complexity" evidence="1">
    <location>
        <begin position="179"/>
        <end position="190"/>
    </location>
</feature>
<feature type="region of interest" description="Disordered" evidence="1">
    <location>
        <begin position="544"/>
        <end position="572"/>
    </location>
</feature>
<evidence type="ECO:0000313" key="4">
    <source>
        <dbReference type="Proteomes" id="UP000199220"/>
    </source>
</evidence>
<feature type="compositionally biased region" description="Basic and acidic residues" evidence="1">
    <location>
        <begin position="208"/>
        <end position="222"/>
    </location>
</feature>
<accession>A0A1H5LI12</accession>
<proteinExistence type="predicted"/>
<keyword evidence="2" id="KW-0472">Membrane</keyword>
<sequence length="615" mass="60704">MRSSTDGQQGGGLRRSLLWALRCMITFFGAIVLGSAFSTAASAEDSLVGGLLGDATDVVDEATGVVDDATDAAATDVVDEATGVVGDATDAVGVADVVNAVAGTGNEGAATQQTGAEGAADPEVPEAEVTQDEAAEAEGAPVEDGAPADESAAASEDGARADEGVAPHESDAPADDGGAANESAAPADESAAPDDESAASSNEASPAEDTRPAADAVVDERPTSALRETVAQVAGGLGNVVGQVTEPAGDVVEQVTQPTAEVVEQASQVTERASEAIEPVAEQQTALAGVPTTDAESSSTNVLGAVSSIVDTLTADDTEPTPIVETAREAVSDLTSVPQSVVQPDVSPAVTERSSEGVLVADSVGTLLDDVVGVSTTVRDLTGAVAAVAEPVVDLAEPVSETLLVPVVAPLIDPVVSDVVAPVLGSAVTLVTDTVEPVTAAVSPLVSSVTAPVGGSLIGLVSDLSSTRTVQFVDVTFLSPPAIQFYDVEVRSPAPEPVSVDVTSPPQASSVAEAPERWHLEHEVGSAGAAQASTVAAVGDVTSTVSGSEHEPVPVGTPVSAPSSAGNAAGQSFGAGHADVTGGLRLPSDFLSTLAVSAPPGTALDVILDVIVAPD</sequence>
<feature type="transmembrane region" description="Helical" evidence="2">
    <location>
        <begin position="16"/>
        <end position="37"/>
    </location>
</feature>
<feature type="compositionally biased region" description="Acidic residues" evidence="1">
    <location>
        <begin position="123"/>
        <end position="136"/>
    </location>
</feature>
<feature type="compositionally biased region" description="Basic and acidic residues" evidence="1">
    <location>
        <begin position="157"/>
        <end position="171"/>
    </location>
</feature>
<dbReference type="Proteomes" id="UP000199220">
    <property type="component" value="Unassembled WGS sequence"/>
</dbReference>
<feature type="compositionally biased region" description="Low complexity" evidence="1">
    <location>
        <begin position="143"/>
        <end position="156"/>
    </location>
</feature>
<keyword evidence="4" id="KW-1185">Reference proteome</keyword>
<protein>
    <submittedName>
        <fullName evidence="3">Uncharacterized protein</fullName>
    </submittedName>
</protein>
<reference evidence="4" key="1">
    <citation type="submission" date="2016-10" db="EMBL/GenBank/DDBJ databases">
        <authorList>
            <person name="Varghese N."/>
            <person name="Submissions S."/>
        </authorList>
    </citation>
    <scope>NUCLEOTIDE SEQUENCE [LARGE SCALE GENOMIC DNA]</scope>
    <source>
        <strain evidence="4">DSM 21368</strain>
    </source>
</reference>
<dbReference type="EMBL" id="FNTX01000002">
    <property type="protein sequence ID" value="SEE76713.1"/>
    <property type="molecule type" value="Genomic_DNA"/>
</dbReference>
<organism evidence="3 4">
    <name type="scientific">Ruania alba</name>
    <dbReference type="NCBI Taxonomy" id="648782"/>
    <lineage>
        <taxon>Bacteria</taxon>
        <taxon>Bacillati</taxon>
        <taxon>Actinomycetota</taxon>
        <taxon>Actinomycetes</taxon>
        <taxon>Micrococcales</taxon>
        <taxon>Ruaniaceae</taxon>
        <taxon>Ruania</taxon>
    </lineage>
</organism>
<keyword evidence="2" id="KW-1133">Transmembrane helix</keyword>
<name>A0A1H5LI12_9MICO</name>
<feature type="compositionally biased region" description="Low complexity" evidence="1">
    <location>
        <begin position="106"/>
        <end position="119"/>
    </location>
</feature>
<evidence type="ECO:0000256" key="2">
    <source>
        <dbReference type="SAM" id="Phobius"/>
    </source>
</evidence>
<feature type="compositionally biased region" description="Polar residues" evidence="1">
    <location>
        <begin position="560"/>
        <end position="570"/>
    </location>
</feature>
<feature type="compositionally biased region" description="Low complexity" evidence="1">
    <location>
        <begin position="198"/>
        <end position="207"/>
    </location>
</feature>
<evidence type="ECO:0000256" key="1">
    <source>
        <dbReference type="SAM" id="MobiDB-lite"/>
    </source>
</evidence>
<feature type="region of interest" description="Disordered" evidence="1">
    <location>
        <begin position="106"/>
        <end position="223"/>
    </location>
</feature>
<dbReference type="AlphaFoldDB" id="A0A1H5LI12"/>
<evidence type="ECO:0000313" key="3">
    <source>
        <dbReference type="EMBL" id="SEE76713.1"/>
    </source>
</evidence>